<accession>A0AAV7W8V4</accession>
<evidence type="ECO:0000313" key="2">
    <source>
        <dbReference type="Proteomes" id="UP001066276"/>
    </source>
</evidence>
<name>A0AAV7W8V4_PLEWA</name>
<protein>
    <submittedName>
        <fullName evidence="1">Uncharacterized protein</fullName>
    </submittedName>
</protein>
<dbReference type="EMBL" id="JANPWB010000002">
    <property type="protein sequence ID" value="KAJ1209406.1"/>
    <property type="molecule type" value="Genomic_DNA"/>
</dbReference>
<sequence length="91" mass="9790">MAREAPRLERHSGVLMGDCKGAARVCLAVRFSQSWRLKFAALKGGVSLRNRSHPPGHMGPTPAQSFRSAWSDPAAQYARAVPEGGNSVYPA</sequence>
<dbReference type="AlphaFoldDB" id="A0AAV7W8V4"/>
<evidence type="ECO:0000313" key="1">
    <source>
        <dbReference type="EMBL" id="KAJ1209406.1"/>
    </source>
</evidence>
<keyword evidence="2" id="KW-1185">Reference proteome</keyword>
<organism evidence="1 2">
    <name type="scientific">Pleurodeles waltl</name>
    <name type="common">Iberian ribbed newt</name>
    <dbReference type="NCBI Taxonomy" id="8319"/>
    <lineage>
        <taxon>Eukaryota</taxon>
        <taxon>Metazoa</taxon>
        <taxon>Chordata</taxon>
        <taxon>Craniata</taxon>
        <taxon>Vertebrata</taxon>
        <taxon>Euteleostomi</taxon>
        <taxon>Amphibia</taxon>
        <taxon>Batrachia</taxon>
        <taxon>Caudata</taxon>
        <taxon>Salamandroidea</taxon>
        <taxon>Salamandridae</taxon>
        <taxon>Pleurodelinae</taxon>
        <taxon>Pleurodeles</taxon>
    </lineage>
</organism>
<dbReference type="Proteomes" id="UP001066276">
    <property type="component" value="Chromosome 1_2"/>
</dbReference>
<comment type="caution">
    <text evidence="1">The sequence shown here is derived from an EMBL/GenBank/DDBJ whole genome shotgun (WGS) entry which is preliminary data.</text>
</comment>
<reference evidence="1" key="1">
    <citation type="journal article" date="2022" name="bioRxiv">
        <title>Sequencing and chromosome-scale assembly of the giantPleurodeles waltlgenome.</title>
        <authorList>
            <person name="Brown T."/>
            <person name="Elewa A."/>
            <person name="Iarovenko S."/>
            <person name="Subramanian E."/>
            <person name="Araus A.J."/>
            <person name="Petzold A."/>
            <person name="Susuki M."/>
            <person name="Suzuki K.-i.T."/>
            <person name="Hayashi T."/>
            <person name="Toyoda A."/>
            <person name="Oliveira C."/>
            <person name="Osipova E."/>
            <person name="Leigh N.D."/>
            <person name="Simon A."/>
            <person name="Yun M.H."/>
        </authorList>
    </citation>
    <scope>NUCLEOTIDE SEQUENCE</scope>
    <source>
        <strain evidence="1">20211129_DDA</strain>
        <tissue evidence="1">Liver</tissue>
    </source>
</reference>
<proteinExistence type="predicted"/>
<gene>
    <name evidence="1" type="ORF">NDU88_004784</name>
</gene>